<protein>
    <submittedName>
        <fullName evidence="1">Uncharacterized protein</fullName>
    </submittedName>
</protein>
<dbReference type="EMBL" id="CP063450">
    <property type="protein sequence ID" value="QOV97146.1"/>
    <property type="molecule type" value="Genomic_DNA"/>
</dbReference>
<dbReference type="Proteomes" id="UP000593818">
    <property type="component" value="Chromosome"/>
</dbReference>
<dbReference type="AlphaFoldDB" id="A0A7M2XH44"/>
<keyword evidence="2" id="KW-1185">Reference proteome</keyword>
<accession>A0A7M2XH44</accession>
<name>A0A7M2XH44_9NOCA</name>
<evidence type="ECO:0000313" key="2">
    <source>
        <dbReference type="Proteomes" id="UP000593818"/>
    </source>
</evidence>
<evidence type="ECO:0000313" key="1">
    <source>
        <dbReference type="EMBL" id="QOV97146.1"/>
    </source>
</evidence>
<gene>
    <name evidence="1" type="ORF">INP59_14290</name>
</gene>
<sequence>MVLANQPEGEVEADAISSEYSAVKVERRRNQSGSGYVPIAWDTVAHSTPDWSVSEGSSEIAVPSDGLWLVTCHLQSPSTTGSTCKSRLNIGGTPVMSGWFTPYTATEVSIYMSEPFQMTAGTGVSLYGWLTGGANFTWGPSGSDPSVVTSLSLTRLPIG</sequence>
<proteinExistence type="predicted"/>
<reference evidence="1 2" key="1">
    <citation type="submission" date="2020-10" db="EMBL/GenBank/DDBJ databases">
        <title>Whole genome sequence of oil-degrading bacteria Rhodococcus pyridinivorans strain 5Ap.</title>
        <authorList>
            <person name="Akhremchuk A.E."/>
            <person name="Valentovich L.N."/>
            <person name="Charniauskaya M.I."/>
            <person name="Bukliarevich H.A."/>
            <person name="Titok M.A."/>
        </authorList>
    </citation>
    <scope>NUCLEOTIDE SEQUENCE [LARGE SCALE GENOMIC DNA]</scope>
    <source>
        <strain evidence="1 2">5Ap</strain>
    </source>
</reference>
<organism evidence="1 2">
    <name type="scientific">Rhodococcus pyridinivorans</name>
    <dbReference type="NCBI Taxonomy" id="103816"/>
    <lineage>
        <taxon>Bacteria</taxon>
        <taxon>Bacillati</taxon>
        <taxon>Actinomycetota</taxon>
        <taxon>Actinomycetes</taxon>
        <taxon>Mycobacteriales</taxon>
        <taxon>Nocardiaceae</taxon>
        <taxon>Rhodococcus</taxon>
    </lineage>
</organism>